<feature type="compositionally biased region" description="Basic and acidic residues" evidence="1">
    <location>
        <begin position="304"/>
        <end position="318"/>
    </location>
</feature>
<keyword evidence="6" id="KW-1185">Reference proteome</keyword>
<organism evidence="3 5">
    <name type="scientific">Prevotella fusca JCM 17724</name>
    <dbReference type="NCBI Taxonomy" id="1236517"/>
    <lineage>
        <taxon>Bacteria</taxon>
        <taxon>Pseudomonadati</taxon>
        <taxon>Bacteroidota</taxon>
        <taxon>Bacteroidia</taxon>
        <taxon>Bacteroidales</taxon>
        <taxon>Prevotellaceae</taxon>
        <taxon>Prevotella</taxon>
    </lineage>
</organism>
<evidence type="ECO:0000313" key="3">
    <source>
        <dbReference type="EMBL" id="AKU69755.1"/>
    </source>
</evidence>
<evidence type="ECO:0000259" key="2">
    <source>
        <dbReference type="Pfam" id="PF14129"/>
    </source>
</evidence>
<dbReference type="Proteomes" id="UP000682005">
    <property type="component" value="Chromosome 2"/>
</dbReference>
<evidence type="ECO:0000313" key="5">
    <source>
        <dbReference type="Proteomes" id="UP000060345"/>
    </source>
</evidence>
<reference evidence="3 5" key="1">
    <citation type="submission" date="2015-07" db="EMBL/GenBank/DDBJ databases">
        <authorList>
            <person name="Noorani M."/>
        </authorList>
    </citation>
    <scope>NUCLEOTIDE SEQUENCE [LARGE SCALE GENOMIC DNA]</scope>
    <source>
        <strain evidence="3 5">W1435</strain>
    </source>
</reference>
<dbReference type="EMBL" id="CP012075">
    <property type="protein sequence ID" value="AKU69755.1"/>
    <property type="molecule type" value="Genomic_DNA"/>
</dbReference>
<dbReference type="RefSeq" id="WP_025077381.1">
    <property type="nucleotide sequence ID" value="NZ_BAKO01000001.1"/>
</dbReference>
<dbReference type="PROSITE" id="PS51257">
    <property type="entry name" value="PROKAR_LIPOPROTEIN"/>
    <property type="match status" value="1"/>
</dbReference>
<evidence type="ECO:0000256" key="1">
    <source>
        <dbReference type="SAM" id="MobiDB-lite"/>
    </source>
</evidence>
<name>A0A0K1NL33_9BACT</name>
<feature type="compositionally biased region" description="Low complexity" evidence="1">
    <location>
        <begin position="286"/>
        <end position="297"/>
    </location>
</feature>
<evidence type="ECO:0000313" key="4">
    <source>
        <dbReference type="EMBL" id="QUB85363.1"/>
    </source>
</evidence>
<dbReference type="Proteomes" id="UP000060345">
    <property type="component" value="Chromosome 2"/>
</dbReference>
<reference evidence="4 6" key="2">
    <citation type="submission" date="2021-03" db="EMBL/GenBank/DDBJ databases">
        <title>Human Oral Microbial Genomes.</title>
        <authorList>
            <person name="Johnston C.D."/>
            <person name="Chen T."/>
            <person name="Dewhirst F.E."/>
        </authorList>
    </citation>
    <scope>NUCLEOTIDE SEQUENCE [LARGE SCALE GENOMIC DNA]</scope>
    <source>
        <strain evidence="4 6">W1435</strain>
    </source>
</reference>
<proteinExistence type="predicted"/>
<feature type="region of interest" description="Disordered" evidence="1">
    <location>
        <begin position="263"/>
        <end position="318"/>
    </location>
</feature>
<gene>
    <name evidence="3" type="ORF">ADJ77_07690</name>
    <name evidence="4" type="ORF">J5A51_03550</name>
</gene>
<dbReference type="OrthoDB" id="678784at2"/>
<dbReference type="STRING" id="1236517.ADJ77_07690"/>
<dbReference type="Pfam" id="PF14129">
    <property type="entry name" value="DUF4296"/>
    <property type="match status" value="1"/>
</dbReference>
<dbReference type="InterPro" id="IPR025381">
    <property type="entry name" value="DUF4296"/>
</dbReference>
<feature type="domain" description="DUF4296" evidence="2">
    <location>
        <begin position="30"/>
        <end position="110"/>
    </location>
</feature>
<accession>A0A0K1NL33</accession>
<dbReference type="KEGG" id="pfus:ADJ77_07690"/>
<protein>
    <submittedName>
        <fullName evidence="4">DUF4296 domain-containing protein</fullName>
    </submittedName>
</protein>
<dbReference type="AlphaFoldDB" id="A0A0K1NL33"/>
<dbReference type="eggNOG" id="ENOG5033DU3">
    <property type="taxonomic scope" value="Bacteria"/>
</dbReference>
<evidence type="ECO:0000313" key="6">
    <source>
        <dbReference type="Proteomes" id="UP000682005"/>
    </source>
</evidence>
<dbReference type="EMBL" id="CP072369">
    <property type="protein sequence ID" value="QUB85363.1"/>
    <property type="molecule type" value="Genomic_DNA"/>
</dbReference>
<sequence length="318" mass="36210">MRNKHLIRSYTALCWFLLAVFAVSCKPSIPSEYIQPSEMEDILYDYHLAMAMANRDGYTDVRQKAFKLAVMKKHDVSEEKFDKSLQYYMRHTEKLHDIYIDLSKRLENEARSQGASETELAQYGDIASKGDTTDIWRGSRSLILSPYAPVDRETFEIKADSSFHKGDRLLLSFDSQFIIQDGMRDAVIVMAVTYSNDSTITQYQHITSDSHQTMTIDAGDSLRIKNIRGYFLMLKGQQSTTTFKMLTLSNIHLVRMHIRRQASVQASDSLKNSDPIRTIGGDPVNPQAVPDQPADPQTRTPADAMRERGIPDSPRNDE</sequence>
<feature type="compositionally biased region" description="Polar residues" evidence="1">
    <location>
        <begin position="263"/>
        <end position="272"/>
    </location>
</feature>